<reference evidence="1" key="1">
    <citation type="submission" date="2009-09" db="EMBL/GenBank/DDBJ databases">
        <authorList>
            <person name="Weinstock G."/>
            <person name="Sodergren E."/>
            <person name="Clifton S."/>
            <person name="Fulton L."/>
            <person name="Fulton B."/>
            <person name="Courtney L."/>
            <person name="Fronick C."/>
            <person name="Harrison M."/>
            <person name="Strong C."/>
            <person name="Farmer C."/>
            <person name="Delahaunty K."/>
            <person name="Markovic C."/>
            <person name="Hall O."/>
            <person name="Minx P."/>
            <person name="Tomlinson C."/>
            <person name="Mitreva M."/>
            <person name="Nelson J."/>
            <person name="Hou S."/>
            <person name="Wollam A."/>
            <person name="Pepin K.H."/>
            <person name="Johnson M."/>
            <person name="Bhonagiri V."/>
            <person name="Nash W.E."/>
            <person name="Warren W."/>
            <person name="Chinwalla A."/>
            <person name="Mardis E.R."/>
            <person name="Wilson R.K."/>
        </authorList>
    </citation>
    <scope>NUCLEOTIDE SEQUENCE [LARGE SCALE GENOMIC DNA]</scope>
    <source>
        <strain evidence="1">ATCC 51259</strain>
    </source>
</reference>
<sequence>MFGFCFAKIQRLTITCRQYKKTCRFLEKENSAKLLYDSYLYFFKHPNYVDSM</sequence>
<comment type="caution">
    <text evidence="1">The sequence shown here is derived from an EMBL/GenBank/DDBJ whole genome shotgun (WGS) entry which is preliminary data.</text>
</comment>
<dbReference type="STRING" id="626522.GCWU000325_00809"/>
<gene>
    <name evidence="1" type="ORF">GCWU000325_00809</name>
</gene>
<protein>
    <submittedName>
        <fullName evidence="1">Uncharacterized protein</fullName>
    </submittedName>
</protein>
<proteinExistence type="predicted"/>
<organism evidence="1 2">
    <name type="scientific">Alloprevotella tannerae ATCC 51259</name>
    <dbReference type="NCBI Taxonomy" id="626522"/>
    <lineage>
        <taxon>Bacteria</taxon>
        <taxon>Pseudomonadati</taxon>
        <taxon>Bacteroidota</taxon>
        <taxon>Bacteroidia</taxon>
        <taxon>Bacteroidales</taxon>
        <taxon>Prevotellaceae</taxon>
        <taxon>Alloprevotella</taxon>
    </lineage>
</organism>
<dbReference type="HOGENOM" id="CLU_3083325_0_0_10"/>
<dbReference type="AlphaFoldDB" id="C9LF29"/>
<keyword evidence="2" id="KW-1185">Reference proteome</keyword>
<dbReference type="EMBL" id="ACIJ02000016">
    <property type="protein sequence ID" value="EEX72347.1"/>
    <property type="molecule type" value="Genomic_DNA"/>
</dbReference>
<name>C9LF29_9BACT</name>
<evidence type="ECO:0000313" key="1">
    <source>
        <dbReference type="EMBL" id="EEX72347.1"/>
    </source>
</evidence>
<evidence type="ECO:0000313" key="2">
    <source>
        <dbReference type="Proteomes" id="UP000003460"/>
    </source>
</evidence>
<accession>C9LF29</accession>
<dbReference type="Proteomes" id="UP000003460">
    <property type="component" value="Unassembled WGS sequence"/>
</dbReference>